<dbReference type="AlphaFoldDB" id="A0A2P2IPS6"/>
<dbReference type="EMBL" id="GGEC01002704">
    <property type="protein sequence ID" value="MBW83187.1"/>
    <property type="molecule type" value="Transcribed_RNA"/>
</dbReference>
<name>A0A2P2IPS6_RHIMU</name>
<protein>
    <submittedName>
        <fullName evidence="2">Uncharacterized protein</fullName>
    </submittedName>
</protein>
<keyword evidence="1" id="KW-0812">Transmembrane</keyword>
<feature type="transmembrane region" description="Helical" evidence="1">
    <location>
        <begin position="12"/>
        <end position="28"/>
    </location>
</feature>
<proteinExistence type="predicted"/>
<sequence length="38" mass="4689">MRFWFDFLKCELFWVGFLLLTVSSVKFLERKKAVNYIL</sequence>
<reference evidence="2" key="1">
    <citation type="submission" date="2018-02" db="EMBL/GenBank/DDBJ databases">
        <title>Rhizophora mucronata_Transcriptome.</title>
        <authorList>
            <person name="Meera S.P."/>
            <person name="Sreeshan A."/>
            <person name="Augustine A."/>
        </authorList>
    </citation>
    <scope>NUCLEOTIDE SEQUENCE</scope>
    <source>
        <tissue evidence="2">Leaf</tissue>
    </source>
</reference>
<accession>A0A2P2IPS6</accession>
<organism evidence="2">
    <name type="scientific">Rhizophora mucronata</name>
    <name type="common">Asiatic mangrove</name>
    <dbReference type="NCBI Taxonomy" id="61149"/>
    <lineage>
        <taxon>Eukaryota</taxon>
        <taxon>Viridiplantae</taxon>
        <taxon>Streptophyta</taxon>
        <taxon>Embryophyta</taxon>
        <taxon>Tracheophyta</taxon>
        <taxon>Spermatophyta</taxon>
        <taxon>Magnoliopsida</taxon>
        <taxon>eudicotyledons</taxon>
        <taxon>Gunneridae</taxon>
        <taxon>Pentapetalae</taxon>
        <taxon>rosids</taxon>
        <taxon>fabids</taxon>
        <taxon>Malpighiales</taxon>
        <taxon>Rhizophoraceae</taxon>
        <taxon>Rhizophora</taxon>
    </lineage>
</organism>
<evidence type="ECO:0000313" key="2">
    <source>
        <dbReference type="EMBL" id="MBW83187.1"/>
    </source>
</evidence>
<keyword evidence="1" id="KW-1133">Transmembrane helix</keyword>
<keyword evidence="1" id="KW-0472">Membrane</keyword>
<evidence type="ECO:0000256" key="1">
    <source>
        <dbReference type="SAM" id="Phobius"/>
    </source>
</evidence>